<organism evidence="2 3">
    <name type="scientific">Candidatus Carbonibacillus altaicus</name>
    <dbReference type="NCBI Taxonomy" id="2163959"/>
    <lineage>
        <taxon>Bacteria</taxon>
        <taxon>Bacillati</taxon>
        <taxon>Bacillota</taxon>
        <taxon>Bacilli</taxon>
        <taxon>Bacillales</taxon>
        <taxon>Candidatus Carbonibacillus</taxon>
    </lineage>
</organism>
<dbReference type="PANTHER" id="PTHR37304">
    <property type="entry name" value="MEMBRANE PROTEIN-RELATED"/>
    <property type="match status" value="1"/>
</dbReference>
<sequence length="71" mass="7725">MRTLALILIIIGGLNWLLVGLFQFDLVGAIFGGTYTTLARTVYVIVGIAALYALTLIPLVSRRGEHEHVEA</sequence>
<evidence type="ECO:0000256" key="1">
    <source>
        <dbReference type="SAM" id="Phobius"/>
    </source>
</evidence>
<accession>A0A2R6Y2K7</accession>
<name>A0A2R6Y2K7_9BACL</name>
<comment type="caution">
    <text evidence="2">The sequence shown here is derived from an EMBL/GenBank/DDBJ whole genome shotgun (WGS) entry which is preliminary data.</text>
</comment>
<evidence type="ECO:0000313" key="2">
    <source>
        <dbReference type="EMBL" id="PTQ56914.1"/>
    </source>
</evidence>
<proteinExistence type="predicted"/>
<keyword evidence="1" id="KW-0812">Transmembrane</keyword>
<dbReference type="InterPro" id="IPR007211">
    <property type="entry name" value="DUF378"/>
</dbReference>
<gene>
    <name evidence="2" type="ORF">BSOLF_2475</name>
</gene>
<keyword evidence="1" id="KW-0472">Membrane</keyword>
<dbReference type="EMBL" id="PEBX01000016">
    <property type="protein sequence ID" value="PTQ56914.1"/>
    <property type="molecule type" value="Genomic_DNA"/>
</dbReference>
<evidence type="ECO:0000313" key="3">
    <source>
        <dbReference type="Proteomes" id="UP000244338"/>
    </source>
</evidence>
<dbReference type="AlphaFoldDB" id="A0A2R6Y2K7"/>
<dbReference type="Proteomes" id="UP000244338">
    <property type="component" value="Unassembled WGS sequence"/>
</dbReference>
<reference evidence="3" key="1">
    <citation type="journal article" date="2018" name="Sci. Rep.">
        <title>Lignite coal burning seam in the remote Altai Mountains harbors a hydrogen-driven thermophilic microbial community.</title>
        <authorList>
            <person name="Kadnikov V.V."/>
            <person name="Mardanov A.V."/>
            <person name="Ivasenko D.A."/>
            <person name="Antsiferov D.V."/>
            <person name="Beletsky A.V."/>
            <person name="Karnachuk O.V."/>
            <person name="Ravin N.V."/>
        </authorList>
    </citation>
    <scope>NUCLEOTIDE SEQUENCE [LARGE SCALE GENOMIC DNA]</scope>
</reference>
<feature type="transmembrane region" description="Helical" evidence="1">
    <location>
        <begin position="42"/>
        <end position="60"/>
    </location>
</feature>
<dbReference type="PANTHER" id="PTHR37304:SF1">
    <property type="entry name" value="MEMBRANE PROTEIN"/>
    <property type="match status" value="1"/>
</dbReference>
<keyword evidence="1" id="KW-1133">Transmembrane helix</keyword>
<dbReference type="Pfam" id="PF04070">
    <property type="entry name" value="DUF378"/>
    <property type="match status" value="1"/>
</dbReference>
<protein>
    <submittedName>
        <fullName evidence="2">DUF378 domain-containing protein</fullName>
    </submittedName>
</protein>